<evidence type="ECO:0000313" key="1">
    <source>
        <dbReference type="EnsemblMetazoa" id="GPPI047253-PA"/>
    </source>
</evidence>
<accession>A0A1B0C2C3</accession>
<name>A0A1B0C2C3_9MUSC</name>
<reference evidence="2" key="1">
    <citation type="submission" date="2015-01" db="EMBL/GenBank/DDBJ databases">
        <authorList>
            <person name="Aksoy S."/>
            <person name="Warren W."/>
            <person name="Wilson R.K."/>
        </authorList>
    </citation>
    <scope>NUCLEOTIDE SEQUENCE [LARGE SCALE GENOMIC DNA]</scope>
    <source>
        <strain evidence="2">IAEA</strain>
    </source>
</reference>
<dbReference type="VEuPathDB" id="VectorBase:GPPI047253"/>
<dbReference type="AlphaFoldDB" id="A0A1B0C2C3"/>
<organism evidence="1 2">
    <name type="scientific">Glossina palpalis gambiensis</name>
    <dbReference type="NCBI Taxonomy" id="67801"/>
    <lineage>
        <taxon>Eukaryota</taxon>
        <taxon>Metazoa</taxon>
        <taxon>Ecdysozoa</taxon>
        <taxon>Arthropoda</taxon>
        <taxon>Hexapoda</taxon>
        <taxon>Insecta</taxon>
        <taxon>Pterygota</taxon>
        <taxon>Neoptera</taxon>
        <taxon>Endopterygota</taxon>
        <taxon>Diptera</taxon>
        <taxon>Brachycera</taxon>
        <taxon>Muscomorpha</taxon>
        <taxon>Hippoboscoidea</taxon>
        <taxon>Glossinidae</taxon>
        <taxon>Glossina</taxon>
    </lineage>
</organism>
<reference evidence="1" key="2">
    <citation type="submission" date="2020-05" db="UniProtKB">
        <authorList>
            <consortium name="EnsemblMetazoa"/>
        </authorList>
    </citation>
    <scope>IDENTIFICATION</scope>
    <source>
        <strain evidence="1">IAEA</strain>
    </source>
</reference>
<evidence type="ECO:0000313" key="2">
    <source>
        <dbReference type="Proteomes" id="UP000092460"/>
    </source>
</evidence>
<protein>
    <submittedName>
        <fullName evidence="1">Uncharacterized protein</fullName>
    </submittedName>
</protein>
<dbReference type="EMBL" id="JXJN01024477">
    <property type="status" value="NOT_ANNOTATED_CDS"/>
    <property type="molecule type" value="Genomic_DNA"/>
</dbReference>
<sequence>MTSNSCEADNDECDDVDIVDSCSKSKGDFDVLSGEFVRFEHVLLESYTTTYPSIGSNAIERGISSSSSIKTLPILPSKLVNSMVPLQSRSDNIDILRTLHVTNLDGKKDKTFIMWFAMHKTMYQTHFARCSSSPPGQSASPSHNQSKLMHVMRSLHWNSKRKQGFIDCVRFKQP</sequence>
<dbReference type="Proteomes" id="UP000092460">
    <property type="component" value="Unassembled WGS sequence"/>
</dbReference>
<dbReference type="EMBL" id="JXJN01024479">
    <property type="status" value="NOT_ANNOTATED_CDS"/>
    <property type="molecule type" value="Genomic_DNA"/>
</dbReference>
<dbReference type="EMBL" id="JXJN01024478">
    <property type="status" value="NOT_ANNOTATED_CDS"/>
    <property type="molecule type" value="Genomic_DNA"/>
</dbReference>
<proteinExistence type="predicted"/>
<keyword evidence="2" id="KW-1185">Reference proteome</keyword>
<dbReference type="EnsemblMetazoa" id="GPPI047253-RA">
    <property type="protein sequence ID" value="GPPI047253-PA"/>
    <property type="gene ID" value="GPPI047253"/>
</dbReference>